<dbReference type="Pfam" id="PF00887">
    <property type="entry name" value="ACBP"/>
    <property type="match status" value="1"/>
</dbReference>
<dbReference type="EMBL" id="SWLB01000013">
    <property type="protein sequence ID" value="KAF3330315.1"/>
    <property type="molecule type" value="Genomic_DNA"/>
</dbReference>
<name>A0A833VKP0_9POAL</name>
<reference evidence="5" key="1">
    <citation type="submission" date="2020-01" db="EMBL/GenBank/DDBJ databases">
        <title>Genome sequence of Kobresia littledalei, the first chromosome-level genome in the family Cyperaceae.</title>
        <authorList>
            <person name="Qu G."/>
        </authorList>
    </citation>
    <scope>NUCLEOTIDE SEQUENCE</scope>
    <source>
        <strain evidence="5">C.B.Clarke</strain>
        <tissue evidence="5">Leaf</tissue>
    </source>
</reference>
<feature type="domain" description="ACB" evidence="4">
    <location>
        <begin position="3"/>
        <end position="90"/>
    </location>
</feature>
<sequence>MGIQEEFEQVAAIVKQLPESPPPSDDDKLMLYALYKQATVGPVTTPRPNRFNTIYRTKWDAWKAVEGKSKEEAMQEYIAKVKELLAAADAAAGESKEEAM</sequence>
<dbReference type="PROSITE" id="PS51228">
    <property type="entry name" value="ACB_2"/>
    <property type="match status" value="1"/>
</dbReference>
<dbReference type="AlphaFoldDB" id="A0A833VKP0"/>
<comment type="subcellular location">
    <subcellularLocation>
        <location evidence="1">Cytoplasm</location>
        <location evidence="1">Cytosol</location>
    </subcellularLocation>
</comment>
<dbReference type="Gene3D" id="1.20.80.10">
    <property type="match status" value="1"/>
</dbReference>
<gene>
    <name evidence="5" type="ORF">FCM35_KLT03669</name>
</gene>
<dbReference type="InterPro" id="IPR000582">
    <property type="entry name" value="Acyl-CoA-binding_protein"/>
</dbReference>
<dbReference type="Proteomes" id="UP000623129">
    <property type="component" value="Unassembled WGS sequence"/>
</dbReference>
<dbReference type="PRINTS" id="PR00689">
    <property type="entry name" value="ACOABINDINGP"/>
</dbReference>
<dbReference type="SUPFAM" id="SSF47027">
    <property type="entry name" value="Acyl-CoA binding protein"/>
    <property type="match status" value="1"/>
</dbReference>
<dbReference type="GO" id="GO:0000062">
    <property type="term" value="F:fatty-acyl-CoA binding"/>
    <property type="evidence" value="ECO:0007669"/>
    <property type="project" value="InterPro"/>
</dbReference>
<comment type="similarity">
    <text evidence="2">Belongs to the ACBP family.</text>
</comment>
<dbReference type="InterPro" id="IPR022408">
    <property type="entry name" value="Acyl-CoA-binding_prot_CS"/>
</dbReference>
<evidence type="ECO:0000256" key="3">
    <source>
        <dbReference type="ARBA" id="ARBA00023121"/>
    </source>
</evidence>
<dbReference type="InterPro" id="IPR014352">
    <property type="entry name" value="FERM/acyl-CoA-bd_prot_sf"/>
</dbReference>
<proteinExistence type="inferred from homology"/>
<protein>
    <submittedName>
        <fullName evidence="5">Acyl-CoA-binding protein</fullName>
    </submittedName>
</protein>
<dbReference type="PANTHER" id="PTHR23310:SF62">
    <property type="entry name" value="ACYL-COA BINDING PROTEIN 1, ISOFORM A"/>
    <property type="match status" value="1"/>
</dbReference>
<comment type="caution">
    <text evidence="5">The sequence shown here is derived from an EMBL/GenBank/DDBJ whole genome shotgun (WGS) entry which is preliminary data.</text>
</comment>
<evidence type="ECO:0000256" key="2">
    <source>
        <dbReference type="ARBA" id="ARBA00005567"/>
    </source>
</evidence>
<evidence type="ECO:0000313" key="6">
    <source>
        <dbReference type="Proteomes" id="UP000623129"/>
    </source>
</evidence>
<keyword evidence="6" id="KW-1185">Reference proteome</keyword>
<evidence type="ECO:0000256" key="1">
    <source>
        <dbReference type="ARBA" id="ARBA00004514"/>
    </source>
</evidence>
<dbReference type="GO" id="GO:0005829">
    <property type="term" value="C:cytosol"/>
    <property type="evidence" value="ECO:0007669"/>
    <property type="project" value="UniProtKB-SubCell"/>
</dbReference>
<dbReference type="GO" id="GO:0006631">
    <property type="term" value="P:fatty acid metabolic process"/>
    <property type="evidence" value="ECO:0007669"/>
    <property type="project" value="TreeGrafter"/>
</dbReference>
<dbReference type="OrthoDB" id="346910at2759"/>
<evidence type="ECO:0000259" key="4">
    <source>
        <dbReference type="PROSITE" id="PS51228"/>
    </source>
</evidence>
<dbReference type="InterPro" id="IPR035984">
    <property type="entry name" value="Acyl-CoA-binding_sf"/>
</dbReference>
<dbReference type="FunFam" id="1.20.80.10:FF:000010">
    <property type="entry name" value="Acyl-CoA-binding domain-containing protein 5"/>
    <property type="match status" value="1"/>
</dbReference>
<organism evidence="5 6">
    <name type="scientific">Carex littledalei</name>
    <dbReference type="NCBI Taxonomy" id="544730"/>
    <lineage>
        <taxon>Eukaryota</taxon>
        <taxon>Viridiplantae</taxon>
        <taxon>Streptophyta</taxon>
        <taxon>Embryophyta</taxon>
        <taxon>Tracheophyta</taxon>
        <taxon>Spermatophyta</taxon>
        <taxon>Magnoliopsida</taxon>
        <taxon>Liliopsida</taxon>
        <taxon>Poales</taxon>
        <taxon>Cyperaceae</taxon>
        <taxon>Cyperoideae</taxon>
        <taxon>Cariceae</taxon>
        <taxon>Carex</taxon>
        <taxon>Carex subgen. Euthyceras</taxon>
    </lineage>
</organism>
<dbReference type="PROSITE" id="PS00880">
    <property type="entry name" value="ACB_1"/>
    <property type="match status" value="1"/>
</dbReference>
<dbReference type="PANTHER" id="PTHR23310">
    <property type="entry name" value="ACYL-COA-BINDING PROTEIN, ACBP"/>
    <property type="match status" value="1"/>
</dbReference>
<evidence type="ECO:0000313" key="5">
    <source>
        <dbReference type="EMBL" id="KAF3330315.1"/>
    </source>
</evidence>
<accession>A0A833VKP0</accession>
<keyword evidence="3" id="KW-0446">Lipid-binding</keyword>